<dbReference type="PANTHER" id="PTHR18964:SF149">
    <property type="entry name" value="BIFUNCTIONAL UDP-N-ACETYLGLUCOSAMINE 2-EPIMERASE_N-ACETYLMANNOSAMINE KINASE"/>
    <property type="match status" value="1"/>
</dbReference>
<dbReference type="InterPro" id="IPR043129">
    <property type="entry name" value="ATPase_NBD"/>
</dbReference>
<dbReference type="EMBL" id="JAEKLZ010000455">
    <property type="protein sequence ID" value="MBW8728801.1"/>
    <property type="molecule type" value="Genomic_DNA"/>
</dbReference>
<evidence type="ECO:0000313" key="2">
    <source>
        <dbReference type="EMBL" id="MBW8728801.1"/>
    </source>
</evidence>
<evidence type="ECO:0000256" key="1">
    <source>
        <dbReference type="ARBA" id="ARBA00006479"/>
    </source>
</evidence>
<comment type="similarity">
    <text evidence="1">Belongs to the ROK (NagC/XylR) family.</text>
</comment>
<organism evidence="2 3">
    <name type="scientific">Inquilinus limosus</name>
    <dbReference type="NCBI Taxonomy" id="171674"/>
    <lineage>
        <taxon>Bacteria</taxon>
        <taxon>Pseudomonadati</taxon>
        <taxon>Pseudomonadota</taxon>
        <taxon>Alphaproteobacteria</taxon>
        <taxon>Rhodospirillales</taxon>
        <taxon>Rhodospirillaceae</taxon>
        <taxon>Inquilinus</taxon>
    </lineage>
</organism>
<dbReference type="Pfam" id="PF00480">
    <property type="entry name" value="ROK"/>
    <property type="match status" value="1"/>
</dbReference>
<dbReference type="InterPro" id="IPR000600">
    <property type="entry name" value="ROK"/>
</dbReference>
<dbReference type="Gene3D" id="3.30.420.40">
    <property type="match status" value="2"/>
</dbReference>
<protein>
    <submittedName>
        <fullName evidence="2">ROK family protein</fullName>
    </submittedName>
</protein>
<gene>
    <name evidence="2" type="ORF">JF625_27090</name>
</gene>
<dbReference type="PANTHER" id="PTHR18964">
    <property type="entry name" value="ROK (REPRESSOR, ORF, KINASE) FAMILY"/>
    <property type="match status" value="1"/>
</dbReference>
<evidence type="ECO:0000313" key="3">
    <source>
        <dbReference type="Proteomes" id="UP000700706"/>
    </source>
</evidence>
<name>A0A952FQV9_9PROT</name>
<proteinExistence type="inferred from homology"/>
<accession>A0A952FQV9</accession>
<dbReference type="AlphaFoldDB" id="A0A952FQV9"/>
<reference evidence="2" key="1">
    <citation type="submission" date="2020-06" db="EMBL/GenBank/DDBJ databases">
        <title>Stable isotope informed genome-resolved metagenomics uncovers potential trophic interactions in rhizosphere soil.</title>
        <authorList>
            <person name="Starr E.P."/>
            <person name="Shi S."/>
            <person name="Blazewicz S.J."/>
            <person name="Koch B.J."/>
            <person name="Probst A.J."/>
            <person name="Hungate B.A."/>
            <person name="Pett-Ridge J."/>
            <person name="Firestone M.K."/>
            <person name="Banfield J.F."/>
        </authorList>
    </citation>
    <scope>NUCLEOTIDE SEQUENCE</scope>
    <source>
        <strain evidence="2">YM_69_17</strain>
    </source>
</reference>
<comment type="caution">
    <text evidence="2">The sequence shown here is derived from an EMBL/GenBank/DDBJ whole genome shotgun (WGS) entry which is preliminary data.</text>
</comment>
<sequence>MPVAIGIDIGGTSVKLGAVDAQGTMVARGRFSVPIEAGFGEFAAATIAAVEALARGGPAVDAIGIGVPGYPLPDTGMLVGECPAAPALTDGSLSQVLGGRFGLPVAIGNDGVCATHGEMRFGVGRDLQRFALMTLGTGIGGAIAIDRRVIDGPAGLPPEFGCISLDPARADIATPVPGMVENLASASALAARYAALRPGFEAGGAEHIFDRAKAGEPEALQVVDEVARWLAQAIGIMANMLNIEAAILGGGMSLAGPILAERVAAHVPRFTLIRPGRSPRVLLAGLGNDAGVIGAATLALDAARGGGPL</sequence>
<dbReference type="SUPFAM" id="SSF53067">
    <property type="entry name" value="Actin-like ATPase domain"/>
    <property type="match status" value="1"/>
</dbReference>
<dbReference type="Proteomes" id="UP000700706">
    <property type="component" value="Unassembled WGS sequence"/>
</dbReference>